<evidence type="ECO:0000259" key="6">
    <source>
        <dbReference type="PROSITE" id="PS51935"/>
    </source>
</evidence>
<dbReference type="Pfam" id="PF00877">
    <property type="entry name" value="NLPC_P60"/>
    <property type="match status" value="1"/>
</dbReference>
<proteinExistence type="inferred from homology"/>
<feature type="chain" id="PRO_5032341226" evidence="5">
    <location>
        <begin position="22"/>
        <end position="181"/>
    </location>
</feature>
<evidence type="ECO:0000256" key="1">
    <source>
        <dbReference type="ARBA" id="ARBA00007074"/>
    </source>
</evidence>
<keyword evidence="8" id="KW-1185">Reference proteome</keyword>
<dbReference type="Proteomes" id="UP000587991">
    <property type="component" value="Unassembled WGS sequence"/>
</dbReference>
<evidence type="ECO:0000313" key="7">
    <source>
        <dbReference type="EMBL" id="NLR75415.1"/>
    </source>
</evidence>
<protein>
    <submittedName>
        <fullName evidence="7">C40 family peptidase</fullName>
    </submittedName>
</protein>
<sequence>MKKLTLTLSACLLLAFGGAQADDDPLSQLIFNNFSIPTQGEQGNDSAQAEAPVKSKSDDMLVSALSLIGVKYRFGGNSPETGLDCSGFVRYVVSQSLGMVLPRSAAEIAGVGKMVGMNELQPGDLVFFNTMRRTFSHVGIYLGDGKFIHSPRAGKSVQVVSISDSYWVKRFDGARRLSIKQ</sequence>
<accession>A0A847S982</accession>
<dbReference type="RefSeq" id="WP_168877086.1">
    <property type="nucleotide sequence ID" value="NZ_JABAIM010000002.1"/>
</dbReference>
<dbReference type="Gene3D" id="3.90.1720.10">
    <property type="entry name" value="endopeptidase domain like (from Nostoc punctiforme)"/>
    <property type="match status" value="1"/>
</dbReference>
<dbReference type="PROSITE" id="PS51935">
    <property type="entry name" value="NLPC_P60"/>
    <property type="match status" value="1"/>
</dbReference>
<dbReference type="AlphaFoldDB" id="A0A847S982"/>
<comment type="caution">
    <text evidence="7">The sequence shown here is derived from an EMBL/GenBank/DDBJ whole genome shotgun (WGS) entry which is preliminary data.</text>
</comment>
<feature type="signal peptide" evidence="5">
    <location>
        <begin position="1"/>
        <end position="21"/>
    </location>
</feature>
<dbReference type="PANTHER" id="PTHR47053:SF1">
    <property type="entry name" value="MUREIN DD-ENDOPEPTIDASE MEPH-RELATED"/>
    <property type="match status" value="1"/>
</dbReference>
<keyword evidence="2" id="KW-0645">Protease</keyword>
<evidence type="ECO:0000256" key="3">
    <source>
        <dbReference type="ARBA" id="ARBA00022801"/>
    </source>
</evidence>
<name>A0A847S982_9NEIS</name>
<evidence type="ECO:0000313" key="8">
    <source>
        <dbReference type="Proteomes" id="UP000587991"/>
    </source>
</evidence>
<keyword evidence="4" id="KW-0788">Thiol protease</keyword>
<evidence type="ECO:0000256" key="5">
    <source>
        <dbReference type="SAM" id="SignalP"/>
    </source>
</evidence>
<dbReference type="GO" id="GO:0006508">
    <property type="term" value="P:proteolysis"/>
    <property type="evidence" value="ECO:0007669"/>
    <property type="project" value="UniProtKB-KW"/>
</dbReference>
<dbReference type="InterPro" id="IPR038765">
    <property type="entry name" value="Papain-like_cys_pep_sf"/>
</dbReference>
<evidence type="ECO:0000256" key="4">
    <source>
        <dbReference type="ARBA" id="ARBA00022807"/>
    </source>
</evidence>
<gene>
    <name evidence="7" type="ORF">HF682_09610</name>
</gene>
<keyword evidence="3" id="KW-0378">Hydrolase</keyword>
<dbReference type="InterPro" id="IPR051202">
    <property type="entry name" value="Peptidase_C40"/>
</dbReference>
<organism evidence="7 8">
    <name type="scientific">Leeia aquatica</name>
    <dbReference type="NCBI Taxonomy" id="2725557"/>
    <lineage>
        <taxon>Bacteria</taxon>
        <taxon>Pseudomonadati</taxon>
        <taxon>Pseudomonadota</taxon>
        <taxon>Betaproteobacteria</taxon>
        <taxon>Neisseriales</taxon>
        <taxon>Leeiaceae</taxon>
        <taxon>Leeia</taxon>
    </lineage>
</organism>
<comment type="similarity">
    <text evidence="1">Belongs to the peptidase C40 family.</text>
</comment>
<dbReference type="GO" id="GO:0008234">
    <property type="term" value="F:cysteine-type peptidase activity"/>
    <property type="evidence" value="ECO:0007669"/>
    <property type="project" value="UniProtKB-KW"/>
</dbReference>
<dbReference type="PANTHER" id="PTHR47053">
    <property type="entry name" value="MUREIN DD-ENDOPEPTIDASE MEPH-RELATED"/>
    <property type="match status" value="1"/>
</dbReference>
<evidence type="ECO:0000256" key="2">
    <source>
        <dbReference type="ARBA" id="ARBA00022670"/>
    </source>
</evidence>
<dbReference type="SUPFAM" id="SSF54001">
    <property type="entry name" value="Cysteine proteinases"/>
    <property type="match status" value="1"/>
</dbReference>
<keyword evidence="5" id="KW-0732">Signal</keyword>
<feature type="domain" description="NlpC/P60" evidence="6">
    <location>
        <begin position="54"/>
        <end position="178"/>
    </location>
</feature>
<reference evidence="7 8" key="1">
    <citation type="submission" date="2020-04" db="EMBL/GenBank/DDBJ databases">
        <title>Draft genome of Leeia sp. IMCC25680.</title>
        <authorList>
            <person name="Song J."/>
            <person name="Cho J.-C."/>
        </authorList>
    </citation>
    <scope>NUCLEOTIDE SEQUENCE [LARGE SCALE GENOMIC DNA]</scope>
    <source>
        <strain evidence="7 8">IMCC25680</strain>
    </source>
</reference>
<dbReference type="EMBL" id="JABAIM010000002">
    <property type="protein sequence ID" value="NLR75415.1"/>
    <property type="molecule type" value="Genomic_DNA"/>
</dbReference>
<dbReference type="InterPro" id="IPR000064">
    <property type="entry name" value="NLP_P60_dom"/>
</dbReference>